<protein>
    <submittedName>
        <fullName evidence="1">Uncharacterized protein</fullName>
    </submittedName>
</protein>
<reference evidence="1 2" key="1">
    <citation type="submission" date="2023-07" db="EMBL/GenBank/DDBJ databases">
        <title>Sorghum-associated microbial communities from plants grown in Nebraska, USA.</title>
        <authorList>
            <person name="Schachtman D."/>
        </authorList>
    </citation>
    <scope>NUCLEOTIDE SEQUENCE [LARGE SCALE GENOMIC DNA]</scope>
    <source>
        <strain evidence="1 2">BE190</strain>
    </source>
</reference>
<organism evidence="1 2">
    <name type="scientific">Cellvibrio fibrivorans</name>
    <dbReference type="NCBI Taxonomy" id="126350"/>
    <lineage>
        <taxon>Bacteria</taxon>
        <taxon>Pseudomonadati</taxon>
        <taxon>Pseudomonadota</taxon>
        <taxon>Gammaproteobacteria</taxon>
        <taxon>Cellvibrionales</taxon>
        <taxon>Cellvibrionaceae</taxon>
        <taxon>Cellvibrio</taxon>
    </lineage>
</organism>
<accession>A0ABU1UWC2</accession>
<dbReference type="Proteomes" id="UP001253595">
    <property type="component" value="Unassembled WGS sequence"/>
</dbReference>
<name>A0ABU1UWC2_9GAMM</name>
<gene>
    <name evidence="1" type="ORF">J2X05_001496</name>
</gene>
<proteinExistence type="predicted"/>
<evidence type="ECO:0000313" key="1">
    <source>
        <dbReference type="EMBL" id="MDR7089490.1"/>
    </source>
</evidence>
<dbReference type="RefSeq" id="WP_310070697.1">
    <property type="nucleotide sequence ID" value="NZ_JAVDVX010000002.1"/>
</dbReference>
<dbReference type="EMBL" id="JAVDVX010000002">
    <property type="protein sequence ID" value="MDR7089490.1"/>
    <property type="molecule type" value="Genomic_DNA"/>
</dbReference>
<comment type="caution">
    <text evidence="1">The sequence shown here is derived from an EMBL/GenBank/DDBJ whole genome shotgun (WGS) entry which is preliminary data.</text>
</comment>
<keyword evidence="2" id="KW-1185">Reference proteome</keyword>
<sequence>MFDLILSLLAKFKLKKSAEKAGQASPYAAVKVWFDEDYAHVRWPEKEPQSVAWSELIGVAVETTDQGPFVEDVWWHLATKNGVVTYPSEATGAGELLRRLQEIPSLNNERLIQAMASTSNQMFLLWDHEGRHK</sequence>
<evidence type="ECO:0000313" key="2">
    <source>
        <dbReference type="Proteomes" id="UP001253595"/>
    </source>
</evidence>